<proteinExistence type="predicted"/>
<gene>
    <name evidence="2" type="ORF">GM536_14750</name>
</gene>
<keyword evidence="1" id="KW-1133">Transmembrane helix</keyword>
<protein>
    <submittedName>
        <fullName evidence="2">Uncharacterized protein</fullName>
    </submittedName>
</protein>
<keyword evidence="1" id="KW-0472">Membrane</keyword>
<accession>A0A6I3V0L7</accession>
<comment type="caution">
    <text evidence="2">The sequence shown here is derived from an EMBL/GenBank/DDBJ whole genome shotgun (WGS) entry which is preliminary data.</text>
</comment>
<evidence type="ECO:0000256" key="1">
    <source>
        <dbReference type="SAM" id="Phobius"/>
    </source>
</evidence>
<dbReference type="AlphaFoldDB" id="A0A6I3V0L7"/>
<dbReference type="RefSeq" id="WP_155482622.1">
    <property type="nucleotide sequence ID" value="NZ_WNIA01000889.1"/>
</dbReference>
<name>A0A6I3V0L7_STREE</name>
<feature type="transmembrane region" description="Helical" evidence="1">
    <location>
        <begin position="12"/>
        <end position="30"/>
    </location>
</feature>
<feature type="non-terminal residue" evidence="2">
    <location>
        <position position="60"/>
    </location>
</feature>
<dbReference type="Proteomes" id="UP000437160">
    <property type="component" value="Unassembled WGS sequence"/>
</dbReference>
<sequence>MNWKELAYKTGKGAFSGVVAIAGGLFAAGFPVDKKSWLMVLGAIASAAIHGGANAIKQYM</sequence>
<feature type="transmembrane region" description="Helical" evidence="1">
    <location>
        <begin position="36"/>
        <end position="56"/>
    </location>
</feature>
<evidence type="ECO:0000313" key="3">
    <source>
        <dbReference type="Proteomes" id="UP000437160"/>
    </source>
</evidence>
<keyword evidence="1" id="KW-0812">Transmembrane</keyword>
<organism evidence="2 3">
    <name type="scientific">Streptococcus pneumoniae</name>
    <dbReference type="NCBI Taxonomy" id="1313"/>
    <lineage>
        <taxon>Bacteria</taxon>
        <taxon>Bacillati</taxon>
        <taxon>Bacillota</taxon>
        <taxon>Bacilli</taxon>
        <taxon>Lactobacillales</taxon>
        <taxon>Streptococcaceae</taxon>
        <taxon>Streptococcus</taxon>
    </lineage>
</organism>
<reference evidence="2 3" key="1">
    <citation type="submission" date="2019-11" db="EMBL/GenBank/DDBJ databases">
        <title>Growth characteristics of pneumococcus vary with the chemical composition of the capsule and with environmental conditions.</title>
        <authorList>
            <person name="Tothpal A."/>
            <person name="Desobry K."/>
            <person name="Joshi S."/>
            <person name="Wyllie A.L."/>
            <person name="Weinberger D.M."/>
        </authorList>
    </citation>
    <scope>NUCLEOTIDE SEQUENCE [LARGE SCALE GENOMIC DNA]</scope>
    <source>
        <strain evidence="3">pnumococcus19F</strain>
    </source>
</reference>
<dbReference type="EMBL" id="WNIA01000889">
    <property type="protein sequence ID" value="MTW00258.1"/>
    <property type="molecule type" value="Genomic_DNA"/>
</dbReference>
<evidence type="ECO:0000313" key="2">
    <source>
        <dbReference type="EMBL" id="MTW00258.1"/>
    </source>
</evidence>